<keyword evidence="2" id="KW-1185">Reference proteome</keyword>
<evidence type="ECO:0000313" key="2">
    <source>
        <dbReference type="Proteomes" id="UP000017127"/>
    </source>
</evidence>
<gene>
    <name evidence="1" type="ORF">M595_2382</name>
</gene>
<dbReference type="Proteomes" id="UP000017127">
    <property type="component" value="Unassembled WGS sequence"/>
</dbReference>
<accession>U7QI89</accession>
<comment type="caution">
    <text evidence="1">The sequence shown here is derived from an EMBL/GenBank/DDBJ whole genome shotgun (WGS) entry which is preliminary data.</text>
</comment>
<evidence type="ECO:0000313" key="1">
    <source>
        <dbReference type="EMBL" id="ERT07684.1"/>
    </source>
</evidence>
<organism evidence="1 2">
    <name type="scientific">Lyngbya aestuarii BL J</name>
    <dbReference type="NCBI Taxonomy" id="1348334"/>
    <lineage>
        <taxon>Bacteria</taxon>
        <taxon>Bacillati</taxon>
        <taxon>Cyanobacteriota</taxon>
        <taxon>Cyanophyceae</taxon>
        <taxon>Oscillatoriophycideae</taxon>
        <taxon>Oscillatoriales</taxon>
        <taxon>Microcoleaceae</taxon>
        <taxon>Lyngbya</taxon>
    </lineage>
</organism>
<dbReference type="EMBL" id="AUZM01000019">
    <property type="protein sequence ID" value="ERT07684.1"/>
    <property type="molecule type" value="Genomic_DNA"/>
</dbReference>
<reference evidence="1 2" key="1">
    <citation type="journal article" date="2013" name="Front. Microbiol.">
        <title>Comparative genomic analyses of the cyanobacterium, Lyngbya aestuarii BL J, a powerful hydrogen producer.</title>
        <authorList>
            <person name="Kothari A."/>
            <person name="Vaughn M."/>
            <person name="Garcia-Pichel F."/>
        </authorList>
    </citation>
    <scope>NUCLEOTIDE SEQUENCE [LARGE SCALE GENOMIC DNA]</scope>
    <source>
        <strain evidence="1 2">BL J</strain>
    </source>
</reference>
<sequence length="43" mass="4942">MFRYTQHDSYYSVSQADEVRFGDQSPPFEAGGFRGIVRISPDQ</sequence>
<dbReference type="AlphaFoldDB" id="U7QI89"/>
<name>U7QI89_9CYAN</name>
<protein>
    <submittedName>
        <fullName evidence="1">Uncharacterized protein</fullName>
    </submittedName>
</protein>
<proteinExistence type="predicted"/>